<feature type="non-terminal residue" evidence="2">
    <location>
        <position position="611"/>
    </location>
</feature>
<dbReference type="Proteomes" id="UP000007800">
    <property type="component" value="Unassembled WGS sequence"/>
</dbReference>
<sequence>LVCLQEPCSGSRKLVGYQYHGIRKNEEACVLSKRGISCHTVFASRDLVVVKGSNFGIASWYLHSTDMPRRESALSELDQVLSTWPVSVPLYICVDANAWHIAWGSELTASNLHRQAWQRGESLVNWCLEKGVRILNDDESLPTFESERYHSWIDLTLLYGTPRDGISPRWELVDDLCGSDHRLLYTEVDSQGGNLVPPRLAHRLVDVAKVMDGASRIPSDTPLQGITDSLSTLAKRFTPEAPAPSDTTWWTGKLSRLKAKLKRAQRTFYRHKRLNGPDAPSTAHYREIRDVARRKFCAAVKEAKGAAARRFFNDLRHYSRCVKRGCPRIPPAAICPHGVNQADFLLRRLFPRDPERAAEVNALVLPPQTDPIPAVTYSELREAANGLRRSAAPGKDDVTNGIILDTLEVLKDNWCTQFTEALETGIYPDGWKSSKGIFIHKAGRDPTKPNGWRPICLVGSGSKLFERLIVERLASCPQIQKRLDSPIVHGFCKGKSVDSAVLRVVEAFRAGRKRSKSAPIALVQLDVQNAFSSVKHSHILATLAQYDVPRYLVSIVEGYLRAQSVSAVYGADVATLELQRGVPQGSALGPFLFLLSTLPLVDDFAKLEAKG</sequence>
<dbReference type="OrthoDB" id="440486at2759"/>
<protein>
    <recommendedName>
        <fullName evidence="1">Reverse transcriptase domain-containing protein</fullName>
    </recommendedName>
</protein>
<dbReference type="Gene3D" id="3.60.10.10">
    <property type="entry name" value="Endonuclease/exonuclease/phosphatase"/>
    <property type="match status" value="1"/>
</dbReference>
<dbReference type="InParanoid" id="C5M1J0"/>
<dbReference type="Pfam" id="PF14529">
    <property type="entry name" value="Exo_endo_phos_2"/>
    <property type="match status" value="1"/>
</dbReference>
<dbReference type="OMA" id="GISCHTV"/>
<keyword evidence="3" id="KW-1185">Reference proteome</keyword>
<name>C5M1J0_PERM5</name>
<dbReference type="GO" id="GO:0003824">
    <property type="term" value="F:catalytic activity"/>
    <property type="evidence" value="ECO:0007669"/>
    <property type="project" value="InterPro"/>
</dbReference>
<proteinExistence type="predicted"/>
<feature type="domain" description="Reverse transcriptase" evidence="1">
    <location>
        <begin position="420"/>
        <end position="611"/>
    </location>
</feature>
<dbReference type="AlphaFoldDB" id="C5M1J0"/>
<accession>C5M1J0</accession>
<gene>
    <name evidence="2" type="ORF">Pmar_PMAR013992</name>
</gene>
<dbReference type="InterPro" id="IPR036691">
    <property type="entry name" value="Endo/exonu/phosph_ase_sf"/>
</dbReference>
<reference evidence="2 3" key="1">
    <citation type="submission" date="2008-07" db="EMBL/GenBank/DDBJ databases">
        <authorList>
            <person name="El-Sayed N."/>
            <person name="Caler E."/>
            <person name="Inman J."/>
            <person name="Amedeo P."/>
            <person name="Hass B."/>
            <person name="Wortman J."/>
        </authorList>
    </citation>
    <scope>NUCLEOTIDE SEQUENCE [LARGE SCALE GENOMIC DNA]</scope>
    <source>
        <strain evidence="3">ATCC 50983 / TXsc</strain>
    </source>
</reference>
<evidence type="ECO:0000259" key="1">
    <source>
        <dbReference type="PROSITE" id="PS50878"/>
    </source>
</evidence>
<dbReference type="PROSITE" id="PS50878">
    <property type="entry name" value="RT_POL"/>
    <property type="match status" value="1"/>
</dbReference>
<evidence type="ECO:0000313" key="3">
    <source>
        <dbReference type="Proteomes" id="UP000007800"/>
    </source>
</evidence>
<dbReference type="PANTHER" id="PTHR19446">
    <property type="entry name" value="REVERSE TRANSCRIPTASES"/>
    <property type="match status" value="1"/>
</dbReference>
<dbReference type="SUPFAM" id="SSF56219">
    <property type="entry name" value="DNase I-like"/>
    <property type="match status" value="1"/>
</dbReference>
<dbReference type="InterPro" id="IPR005135">
    <property type="entry name" value="Endo/exonuclease/phosphatase"/>
</dbReference>
<dbReference type="GeneID" id="9053497"/>
<evidence type="ECO:0000313" key="2">
    <source>
        <dbReference type="EMBL" id="EEQ97152.1"/>
    </source>
</evidence>
<dbReference type="Pfam" id="PF00078">
    <property type="entry name" value="RVT_1"/>
    <property type="match status" value="1"/>
</dbReference>
<dbReference type="RefSeq" id="XP_002764435.1">
    <property type="nucleotide sequence ID" value="XM_002764389.1"/>
</dbReference>
<feature type="non-terminal residue" evidence="2">
    <location>
        <position position="1"/>
    </location>
</feature>
<dbReference type="InterPro" id="IPR000477">
    <property type="entry name" value="RT_dom"/>
</dbReference>
<organism evidence="3">
    <name type="scientific">Perkinsus marinus (strain ATCC 50983 / TXsc)</name>
    <dbReference type="NCBI Taxonomy" id="423536"/>
    <lineage>
        <taxon>Eukaryota</taxon>
        <taxon>Sar</taxon>
        <taxon>Alveolata</taxon>
        <taxon>Perkinsozoa</taxon>
        <taxon>Perkinsea</taxon>
        <taxon>Perkinsida</taxon>
        <taxon>Perkinsidae</taxon>
        <taxon>Perkinsus</taxon>
    </lineage>
</organism>
<dbReference type="EMBL" id="GG687473">
    <property type="protein sequence ID" value="EEQ97152.1"/>
    <property type="molecule type" value="Genomic_DNA"/>
</dbReference>